<accession>A0A7H0H265</accession>
<evidence type="ECO:0000256" key="1">
    <source>
        <dbReference type="SAM" id="MobiDB-lite"/>
    </source>
</evidence>
<dbReference type="KEGG" id="tdf:H9L22_09855"/>
<dbReference type="RefSeq" id="WP_187719769.1">
    <property type="nucleotide sequence ID" value="NZ_CP060789.1"/>
</dbReference>
<evidence type="ECO:0000313" key="3">
    <source>
        <dbReference type="Proteomes" id="UP000516117"/>
    </source>
</evidence>
<evidence type="ECO:0000313" key="2">
    <source>
        <dbReference type="EMBL" id="QNP54631.1"/>
    </source>
</evidence>
<reference evidence="2 3" key="1">
    <citation type="submission" date="2020-08" db="EMBL/GenBank/DDBJ databases">
        <title>Genome sequence of Tessaracoccus defluvii JCM 17540T.</title>
        <authorList>
            <person name="Hyun D.-W."/>
            <person name="Bae J.-W."/>
        </authorList>
    </citation>
    <scope>NUCLEOTIDE SEQUENCE [LARGE SCALE GENOMIC DNA]</scope>
    <source>
        <strain evidence="2 3">JCM 17540</strain>
    </source>
</reference>
<proteinExistence type="predicted"/>
<sequence length="53" mass="5755">MTESAREAAVPEMLNYQDLRELSGGLFHDEPTPLDPLTTQRKVTPRAEAGGAS</sequence>
<protein>
    <submittedName>
        <fullName evidence="2">Uncharacterized protein</fullName>
    </submittedName>
</protein>
<keyword evidence="3" id="KW-1185">Reference proteome</keyword>
<dbReference type="EMBL" id="CP060789">
    <property type="protein sequence ID" value="QNP54631.1"/>
    <property type="molecule type" value="Genomic_DNA"/>
</dbReference>
<dbReference type="Proteomes" id="UP000516117">
    <property type="component" value="Chromosome"/>
</dbReference>
<gene>
    <name evidence="2" type="ORF">H9L22_09855</name>
</gene>
<dbReference type="AlphaFoldDB" id="A0A7H0H265"/>
<organism evidence="2 3">
    <name type="scientific">Tessaracoccus defluvii</name>
    <dbReference type="NCBI Taxonomy" id="1285901"/>
    <lineage>
        <taxon>Bacteria</taxon>
        <taxon>Bacillati</taxon>
        <taxon>Actinomycetota</taxon>
        <taxon>Actinomycetes</taxon>
        <taxon>Propionibacteriales</taxon>
        <taxon>Propionibacteriaceae</taxon>
        <taxon>Tessaracoccus</taxon>
    </lineage>
</organism>
<name>A0A7H0H265_9ACTN</name>
<feature type="region of interest" description="Disordered" evidence="1">
    <location>
        <begin position="22"/>
        <end position="53"/>
    </location>
</feature>